<dbReference type="Pfam" id="PF16344">
    <property type="entry name" value="FecR_C"/>
    <property type="match status" value="1"/>
</dbReference>
<dbReference type="OrthoDB" id="738872at2"/>
<evidence type="ECO:0000259" key="3">
    <source>
        <dbReference type="Pfam" id="PF16344"/>
    </source>
</evidence>
<keyword evidence="1" id="KW-0472">Membrane</keyword>
<evidence type="ECO:0000313" key="4">
    <source>
        <dbReference type="EMBL" id="TWI88209.1"/>
    </source>
</evidence>
<protein>
    <submittedName>
        <fullName evidence="4">FecR family protein</fullName>
    </submittedName>
</protein>
<dbReference type="Pfam" id="PF04773">
    <property type="entry name" value="FecR"/>
    <property type="match status" value="1"/>
</dbReference>
<dbReference type="RefSeq" id="WP_145713236.1">
    <property type="nucleotide sequence ID" value="NZ_BAAAFY010000001.1"/>
</dbReference>
<comment type="caution">
    <text evidence="4">The sequence shown here is derived from an EMBL/GenBank/DDBJ whole genome shotgun (WGS) entry which is preliminary data.</text>
</comment>
<name>A0A562T3U5_CHIJA</name>
<dbReference type="Proteomes" id="UP000316778">
    <property type="component" value="Unassembled WGS sequence"/>
</dbReference>
<dbReference type="Gene3D" id="2.60.120.1440">
    <property type="match status" value="1"/>
</dbReference>
<dbReference type="PIRSF" id="PIRSF018266">
    <property type="entry name" value="FecR"/>
    <property type="match status" value="1"/>
</dbReference>
<dbReference type="GO" id="GO:0016989">
    <property type="term" value="F:sigma factor antagonist activity"/>
    <property type="evidence" value="ECO:0007669"/>
    <property type="project" value="TreeGrafter"/>
</dbReference>
<feature type="domain" description="FecR protein" evidence="2">
    <location>
        <begin position="108"/>
        <end position="202"/>
    </location>
</feature>
<dbReference type="InterPro" id="IPR012373">
    <property type="entry name" value="Ferrdict_sens_TM"/>
</dbReference>
<dbReference type="PANTHER" id="PTHR30273">
    <property type="entry name" value="PERIPLASMIC SIGNAL SENSOR AND SIGMA FACTOR ACTIVATOR FECR-RELATED"/>
    <property type="match status" value="1"/>
</dbReference>
<dbReference type="PANTHER" id="PTHR30273:SF2">
    <property type="entry name" value="PROTEIN FECR"/>
    <property type="match status" value="1"/>
</dbReference>
<evidence type="ECO:0000259" key="2">
    <source>
        <dbReference type="Pfam" id="PF04773"/>
    </source>
</evidence>
<proteinExistence type="predicted"/>
<feature type="transmembrane region" description="Helical" evidence="1">
    <location>
        <begin position="69"/>
        <end position="90"/>
    </location>
</feature>
<dbReference type="EMBL" id="VLLG01000003">
    <property type="protein sequence ID" value="TWI88209.1"/>
    <property type="molecule type" value="Genomic_DNA"/>
</dbReference>
<accession>A0A562T3U5</accession>
<feature type="domain" description="Protein FecR C-terminal" evidence="3">
    <location>
        <begin position="245"/>
        <end position="313"/>
    </location>
</feature>
<sequence length="319" mass="35540">MQINRQLLERYFKGECTPAEVEQVEIYLSQDATPEMDAYLLETWKESAEEDMPVTAPVAPKKIAKQYRLWYNTAAAAAILLLISVSAWLWQKQGGRAVKPLAVQWDTIYNGGNTIRVVSMPDGSKIWLNAYSALAYTADYNVGARELWLEGEAYFDVAKMEGRPFRVHTGELVTTALGTTFNIATSNRADSSIAVSLLEGKVAVNAAGFSCVLQPGQLLLYNKETVSPAITQFKPAEVLDWKNGKLVFENAALEDVFAKLQARYGCTIHLQSKTLTKKKVSGVFHASETVAQILQGLSYVHNFNYEYVTDSNSYIIRKK</sequence>
<evidence type="ECO:0000256" key="1">
    <source>
        <dbReference type="SAM" id="Phobius"/>
    </source>
</evidence>
<evidence type="ECO:0000313" key="5">
    <source>
        <dbReference type="Proteomes" id="UP000316778"/>
    </source>
</evidence>
<dbReference type="InterPro" id="IPR032508">
    <property type="entry name" value="FecR_C"/>
</dbReference>
<keyword evidence="5" id="KW-1185">Reference proteome</keyword>
<gene>
    <name evidence="4" type="ORF">LX66_2292</name>
</gene>
<dbReference type="AlphaFoldDB" id="A0A562T3U5"/>
<dbReference type="Gene3D" id="3.55.50.30">
    <property type="match status" value="1"/>
</dbReference>
<keyword evidence="1" id="KW-1133">Transmembrane helix</keyword>
<reference evidence="4 5" key="1">
    <citation type="journal article" date="2013" name="Stand. Genomic Sci.">
        <title>Genomic Encyclopedia of Type Strains, Phase I: The one thousand microbial genomes (KMG-I) project.</title>
        <authorList>
            <person name="Kyrpides N.C."/>
            <person name="Woyke T."/>
            <person name="Eisen J.A."/>
            <person name="Garrity G."/>
            <person name="Lilburn T.G."/>
            <person name="Beck B.J."/>
            <person name="Whitman W.B."/>
            <person name="Hugenholtz P."/>
            <person name="Klenk H.P."/>
        </authorList>
    </citation>
    <scope>NUCLEOTIDE SEQUENCE [LARGE SCALE GENOMIC DNA]</scope>
    <source>
        <strain evidence="4 5">DSM 13484</strain>
    </source>
</reference>
<organism evidence="4 5">
    <name type="scientific">Chitinophaga japonensis</name>
    <name type="common">Flexibacter japonensis</name>
    <dbReference type="NCBI Taxonomy" id="104662"/>
    <lineage>
        <taxon>Bacteria</taxon>
        <taxon>Pseudomonadati</taxon>
        <taxon>Bacteroidota</taxon>
        <taxon>Chitinophagia</taxon>
        <taxon>Chitinophagales</taxon>
        <taxon>Chitinophagaceae</taxon>
        <taxon>Chitinophaga</taxon>
    </lineage>
</organism>
<dbReference type="InterPro" id="IPR006860">
    <property type="entry name" value="FecR"/>
</dbReference>
<keyword evidence="1" id="KW-0812">Transmembrane</keyword>